<evidence type="ECO:0000313" key="3">
    <source>
        <dbReference type="Proteomes" id="UP000620262"/>
    </source>
</evidence>
<dbReference type="EMBL" id="JADBEC010000001">
    <property type="protein sequence ID" value="MBE1505470.1"/>
    <property type="molecule type" value="Genomic_DNA"/>
</dbReference>
<dbReference type="Proteomes" id="UP000620262">
    <property type="component" value="Unassembled WGS sequence"/>
</dbReference>
<keyword evidence="1" id="KW-0472">Membrane</keyword>
<reference evidence="2 3" key="1">
    <citation type="submission" date="2020-10" db="EMBL/GenBank/DDBJ databases">
        <title>Sequencing the genomes of 1000 actinobacteria strains.</title>
        <authorList>
            <person name="Klenk H.-P."/>
        </authorList>
    </citation>
    <scope>NUCLEOTIDE SEQUENCE [LARGE SCALE GENOMIC DNA]</scope>
    <source>
        <strain evidence="2 3">DSM 7307</strain>
    </source>
</reference>
<keyword evidence="1" id="KW-1133">Transmembrane helix</keyword>
<sequence>MTYDWSGERTRRIRIVRVATVVAVLVGVMISLPLLINVA</sequence>
<proteinExistence type="predicted"/>
<keyword evidence="1" id="KW-0812">Transmembrane</keyword>
<evidence type="ECO:0000256" key="1">
    <source>
        <dbReference type="SAM" id="Phobius"/>
    </source>
</evidence>
<protein>
    <submittedName>
        <fullName evidence="2">Uncharacterized protein</fullName>
    </submittedName>
</protein>
<keyword evidence="3" id="KW-1185">Reference proteome</keyword>
<gene>
    <name evidence="2" type="ORF">H4W29_002651</name>
</gene>
<name>A0ABR9IQK7_RHIVS</name>
<accession>A0ABR9IQK7</accession>
<feature type="transmembrane region" description="Helical" evidence="1">
    <location>
        <begin position="15"/>
        <end position="36"/>
    </location>
</feature>
<comment type="caution">
    <text evidence="2">The sequence shown here is derived from an EMBL/GenBank/DDBJ whole genome shotgun (WGS) entry which is preliminary data.</text>
</comment>
<organism evidence="2 3">
    <name type="scientific">Rhizobium viscosum</name>
    <name type="common">Arthrobacter viscosus</name>
    <dbReference type="NCBI Taxonomy" id="1673"/>
    <lineage>
        <taxon>Bacteria</taxon>
        <taxon>Pseudomonadati</taxon>
        <taxon>Pseudomonadota</taxon>
        <taxon>Alphaproteobacteria</taxon>
        <taxon>Hyphomicrobiales</taxon>
        <taxon>Rhizobiaceae</taxon>
        <taxon>Rhizobium/Agrobacterium group</taxon>
        <taxon>Rhizobium</taxon>
    </lineage>
</organism>
<evidence type="ECO:0000313" key="2">
    <source>
        <dbReference type="EMBL" id="MBE1505470.1"/>
    </source>
</evidence>